<feature type="transmembrane region" description="Helical" evidence="1">
    <location>
        <begin position="72"/>
        <end position="92"/>
    </location>
</feature>
<dbReference type="Proteomes" id="UP000572680">
    <property type="component" value="Unassembled WGS sequence"/>
</dbReference>
<gene>
    <name evidence="2" type="ORF">HNR61_001756</name>
</gene>
<evidence type="ECO:0000313" key="2">
    <source>
        <dbReference type="EMBL" id="MBA8950143.1"/>
    </source>
</evidence>
<evidence type="ECO:0000313" key="3">
    <source>
        <dbReference type="Proteomes" id="UP000572680"/>
    </source>
</evidence>
<proteinExistence type="predicted"/>
<keyword evidence="1" id="KW-1133">Transmembrane helix</keyword>
<protein>
    <submittedName>
        <fullName evidence="2">Uncharacterized protein</fullName>
    </submittedName>
</protein>
<name>A0A7W3QKP0_ACTNM</name>
<sequence>MARWKLVLVQLAGVWAFGSVLTGMLVMAFVMALFGAPLIGLAVAVLGVAGLVFAGTVTADASPLTRARGTRLLWAVLVFAGGAAGLGSGAYADSALKLPFGENELVVAVLGGLPFALAAALLAVWWTAVPTLLVVVAVVGGAVTVIDDRKDATAYAGHLERLGVPRELLFTTRVAGYRPESVSVITAPKLTLRSVAAGAPAPAYYGADHITVRVERGTFPAADCRARLVTDRGEAGRPSCAEERPGLWRRTGTMAGRPEWGCPCGLREYVLRRGPLLVRASATDGVAAALVRDAALNARPATETEVRAALNAMYGPPGR</sequence>
<evidence type="ECO:0000256" key="1">
    <source>
        <dbReference type="SAM" id="Phobius"/>
    </source>
</evidence>
<reference evidence="2 3" key="1">
    <citation type="submission" date="2020-08" db="EMBL/GenBank/DDBJ databases">
        <title>Genomic Encyclopedia of Type Strains, Phase IV (KMG-IV): sequencing the most valuable type-strain genomes for metagenomic binning, comparative biology and taxonomic classification.</title>
        <authorList>
            <person name="Goeker M."/>
        </authorList>
    </citation>
    <scope>NUCLEOTIDE SEQUENCE [LARGE SCALE GENOMIC DNA]</scope>
    <source>
        <strain evidence="2 3">DSM 44197</strain>
    </source>
</reference>
<keyword evidence="3" id="KW-1185">Reference proteome</keyword>
<keyword evidence="1" id="KW-0472">Membrane</keyword>
<feature type="transmembrane region" description="Helical" evidence="1">
    <location>
        <begin position="7"/>
        <end position="32"/>
    </location>
</feature>
<keyword evidence="1" id="KW-0812">Transmembrane</keyword>
<comment type="caution">
    <text evidence="2">The sequence shown here is derived from an EMBL/GenBank/DDBJ whole genome shotgun (WGS) entry which is preliminary data.</text>
</comment>
<feature type="transmembrane region" description="Helical" evidence="1">
    <location>
        <begin position="38"/>
        <end position="60"/>
    </location>
</feature>
<dbReference type="EMBL" id="JACJIA010000002">
    <property type="protein sequence ID" value="MBA8950143.1"/>
    <property type="molecule type" value="Genomic_DNA"/>
</dbReference>
<dbReference type="RefSeq" id="WP_182842612.1">
    <property type="nucleotide sequence ID" value="NZ_BAAALP010000037.1"/>
</dbReference>
<feature type="transmembrane region" description="Helical" evidence="1">
    <location>
        <begin position="112"/>
        <end position="140"/>
    </location>
</feature>
<accession>A0A7W3QKP0</accession>
<dbReference type="AlphaFoldDB" id="A0A7W3QKP0"/>
<organism evidence="2 3">
    <name type="scientific">Actinomadura namibiensis</name>
    <dbReference type="NCBI Taxonomy" id="182080"/>
    <lineage>
        <taxon>Bacteria</taxon>
        <taxon>Bacillati</taxon>
        <taxon>Actinomycetota</taxon>
        <taxon>Actinomycetes</taxon>
        <taxon>Streptosporangiales</taxon>
        <taxon>Thermomonosporaceae</taxon>
        <taxon>Actinomadura</taxon>
    </lineage>
</organism>